<dbReference type="InterPro" id="IPR042202">
    <property type="entry name" value="Duffy-ag-bd_sf"/>
</dbReference>
<evidence type="ECO:0000313" key="2">
    <source>
        <dbReference type="EMBL" id="ALD49417.1"/>
    </source>
</evidence>
<feature type="non-terminal residue" evidence="2">
    <location>
        <position position="1"/>
    </location>
</feature>
<reference evidence="2" key="1">
    <citation type="journal article" date="2015" name="Nat. Commun.">
        <title>Ape parasite origins of human malaria virulence genes.</title>
        <authorList>
            <person name="Larremore D.B."/>
            <person name="Sundararaman S.A."/>
            <person name="Liu W."/>
            <person name="Proto W.R."/>
            <person name="Clauset A."/>
            <person name="Loy D.E."/>
            <person name="Speede S."/>
            <person name="Plenderleith L.J."/>
            <person name="Sharp P.M."/>
            <person name="Hahn B.H."/>
            <person name="Rayner J.C."/>
            <person name="Buckee C.O."/>
        </authorList>
    </citation>
    <scope>NUCLEOTIDE SEQUENCE</scope>
    <source>
        <strain evidence="2">SYpte37-10F</strain>
    </source>
</reference>
<protein>
    <submittedName>
        <fullName evidence="2">Erythrocyte membrane protein 1</fullName>
    </submittedName>
</protein>
<accession>A0A0N9BI41</accession>
<organism evidence="2">
    <name type="scientific">Plasmodium gaboni</name>
    <dbReference type="NCBI Taxonomy" id="647221"/>
    <lineage>
        <taxon>Eukaryota</taxon>
        <taxon>Sar</taxon>
        <taxon>Alveolata</taxon>
        <taxon>Apicomplexa</taxon>
        <taxon>Aconoidasida</taxon>
        <taxon>Haemosporida</taxon>
        <taxon>Plasmodiidae</taxon>
        <taxon>Plasmodium</taxon>
        <taxon>Plasmodium (Laverania)</taxon>
    </lineage>
</organism>
<dbReference type="EMBL" id="KP167411">
    <property type="protein sequence ID" value="ALD49417.1"/>
    <property type="molecule type" value="Genomic_DNA"/>
</dbReference>
<dbReference type="AlphaFoldDB" id="A0A0N9BI41"/>
<name>A0A0N9BI41_9APIC</name>
<gene>
    <name evidence="2" type="primary">var</name>
</gene>
<dbReference type="Gene3D" id="1.20.1310.20">
    <property type="entry name" value="Duffy-antigen binding domain"/>
    <property type="match status" value="1"/>
</dbReference>
<dbReference type="InterPro" id="IPR008602">
    <property type="entry name" value="Duffy-antigen-binding"/>
</dbReference>
<dbReference type="SUPFAM" id="SSF140924">
    <property type="entry name" value="Duffy binding domain-like"/>
    <property type="match status" value="1"/>
</dbReference>
<feature type="non-terminal residue" evidence="2">
    <location>
        <position position="113"/>
    </location>
</feature>
<dbReference type="GO" id="GO:0046789">
    <property type="term" value="F:host cell surface receptor binding"/>
    <property type="evidence" value="ECO:0007669"/>
    <property type="project" value="InterPro"/>
</dbReference>
<dbReference type="Pfam" id="PF05424">
    <property type="entry name" value="Duffy_binding"/>
    <property type="match status" value="1"/>
</dbReference>
<evidence type="ECO:0000259" key="1">
    <source>
        <dbReference type="Pfam" id="PF05424"/>
    </source>
</evidence>
<dbReference type="GO" id="GO:0016020">
    <property type="term" value="C:membrane"/>
    <property type="evidence" value="ECO:0007669"/>
    <property type="project" value="InterPro"/>
</dbReference>
<sequence length="113" mass="12999">DIIRGKDIWNRDTGMAQLEQHLVAIFGKIQQQVDPTGEKYTNGDAKSPYTQLRSDWWTANRDQIWKAITCHAPVTADLYIPTTDGKTRAWKGPHCGRDKNYVPVDDYIPQKLR</sequence>
<proteinExistence type="predicted"/>
<feature type="domain" description="Duffy-antigen binding" evidence="1">
    <location>
        <begin position="1"/>
        <end position="113"/>
    </location>
</feature>